<dbReference type="CTD" id="8230513"/>
<keyword evidence="13" id="KW-1185">Reference proteome</keyword>
<dbReference type="InterPro" id="IPR021846">
    <property type="entry name" value="NFACT-C"/>
</dbReference>
<evidence type="ECO:0000259" key="10">
    <source>
        <dbReference type="Pfam" id="PF11923"/>
    </source>
</evidence>
<feature type="domain" description="NFACT protein C-terminal" evidence="10">
    <location>
        <begin position="926"/>
        <end position="1017"/>
    </location>
</feature>
<feature type="coiled-coil region" evidence="7">
    <location>
        <begin position="299"/>
        <end position="336"/>
    </location>
</feature>
<dbReference type="EnsemblMetazoa" id="PHUM452400-RA">
    <property type="protein sequence ID" value="PHUM452400-PA"/>
    <property type="gene ID" value="PHUM452400"/>
</dbReference>
<keyword evidence="5 7" id="KW-0175">Coiled coil</keyword>
<dbReference type="Pfam" id="PF11923">
    <property type="entry name" value="NFACT-C"/>
    <property type="match status" value="1"/>
</dbReference>
<evidence type="ECO:0000259" key="9">
    <source>
        <dbReference type="Pfam" id="PF05670"/>
    </source>
</evidence>
<feature type="compositionally biased region" description="Acidic residues" evidence="8">
    <location>
        <begin position="416"/>
        <end position="426"/>
    </location>
</feature>
<feature type="compositionally biased region" description="Low complexity" evidence="8">
    <location>
        <begin position="732"/>
        <end position="741"/>
    </location>
</feature>
<evidence type="ECO:0000313" key="13">
    <source>
        <dbReference type="Proteomes" id="UP000009046"/>
    </source>
</evidence>
<dbReference type="GO" id="GO:1990116">
    <property type="term" value="P:ribosome-associated ubiquitin-dependent protein catabolic process"/>
    <property type="evidence" value="ECO:0007669"/>
    <property type="project" value="TreeGrafter"/>
</dbReference>
<feature type="compositionally biased region" description="Basic and acidic residues" evidence="8">
    <location>
        <begin position="784"/>
        <end position="830"/>
    </location>
</feature>
<dbReference type="Pfam" id="PF05833">
    <property type="entry name" value="NFACT_N"/>
    <property type="match status" value="1"/>
</dbReference>
<dbReference type="EMBL" id="DS235787">
    <property type="protein sequence ID" value="EEB17079.1"/>
    <property type="molecule type" value="Genomic_DNA"/>
</dbReference>
<dbReference type="RefSeq" id="XP_002429817.1">
    <property type="nucleotide sequence ID" value="XM_002429772.1"/>
</dbReference>
<dbReference type="EMBL" id="AAZO01005508">
    <property type="status" value="NOT_ANNOTATED_CDS"/>
    <property type="molecule type" value="Genomic_DNA"/>
</dbReference>
<evidence type="ECO:0000256" key="4">
    <source>
        <dbReference type="ARBA" id="ARBA00022490"/>
    </source>
</evidence>
<dbReference type="FunFam" id="2.30.310.10:FF:000001">
    <property type="entry name" value="Nuclear export mediator factor Nemf"/>
    <property type="match status" value="1"/>
</dbReference>
<feature type="compositionally biased region" description="Acidic residues" evidence="8">
    <location>
        <begin position="909"/>
        <end position="920"/>
    </location>
</feature>
<protein>
    <submittedName>
        <fullName evidence="11">Serologically defined colon cancer antigen, putative</fullName>
    </submittedName>
</protein>
<feature type="region of interest" description="Disordered" evidence="8">
    <location>
        <begin position="647"/>
        <end position="924"/>
    </location>
</feature>
<evidence type="ECO:0000256" key="1">
    <source>
        <dbReference type="ARBA" id="ARBA00004123"/>
    </source>
</evidence>
<feature type="domain" description="NFACT RNA-binding" evidence="9">
    <location>
        <begin position="509"/>
        <end position="619"/>
    </location>
</feature>
<evidence type="ECO:0000256" key="6">
    <source>
        <dbReference type="ARBA" id="ARBA00023242"/>
    </source>
</evidence>
<feature type="coiled-coil region" evidence="7">
    <location>
        <begin position="464"/>
        <end position="491"/>
    </location>
</feature>
<evidence type="ECO:0000313" key="12">
    <source>
        <dbReference type="EnsemblMetazoa" id="PHUM452400-PA"/>
    </source>
</evidence>
<dbReference type="OMA" id="MFLEFFA"/>
<dbReference type="Gene3D" id="2.30.310.10">
    <property type="entry name" value="ibrinogen binding protein from staphylococcus aureus domain"/>
    <property type="match status" value="1"/>
</dbReference>
<dbReference type="AlphaFoldDB" id="E0VUM3"/>
<gene>
    <name evidence="12" type="primary">8230513</name>
    <name evidence="11" type="ORF">Phum_PHUM452400</name>
</gene>
<dbReference type="GO" id="GO:0072344">
    <property type="term" value="P:rescue of stalled ribosome"/>
    <property type="evidence" value="ECO:0007669"/>
    <property type="project" value="TreeGrafter"/>
</dbReference>
<dbReference type="GO" id="GO:0005737">
    <property type="term" value="C:cytoplasm"/>
    <property type="evidence" value="ECO:0007669"/>
    <property type="project" value="UniProtKB-SubCell"/>
</dbReference>
<feature type="compositionally biased region" description="Basic and acidic residues" evidence="8">
    <location>
        <begin position="742"/>
        <end position="752"/>
    </location>
</feature>
<dbReference type="eggNOG" id="KOG2030">
    <property type="taxonomic scope" value="Eukaryota"/>
</dbReference>
<dbReference type="GO" id="GO:0005634">
    <property type="term" value="C:nucleus"/>
    <property type="evidence" value="ECO:0007669"/>
    <property type="project" value="UniProtKB-SubCell"/>
</dbReference>
<dbReference type="FunCoup" id="E0VUM3">
    <property type="interactions" value="1608"/>
</dbReference>
<reference evidence="11" key="2">
    <citation type="submission" date="2007-04" db="EMBL/GenBank/DDBJ databases">
        <title>The genome of the human body louse.</title>
        <authorList>
            <consortium name="The Human Body Louse Genome Consortium"/>
            <person name="Kirkness E."/>
            <person name="Walenz B."/>
            <person name="Hass B."/>
            <person name="Bruggner R."/>
            <person name="Strausberg R."/>
        </authorList>
    </citation>
    <scope>NUCLEOTIDE SEQUENCE</scope>
    <source>
        <strain evidence="11">USDA</strain>
    </source>
</reference>
<name>E0VUM3_PEDHC</name>
<dbReference type="InParanoid" id="E0VUM3"/>
<dbReference type="InterPro" id="IPR051608">
    <property type="entry name" value="RQC_Subunit_NEMF"/>
</dbReference>
<reference evidence="11" key="1">
    <citation type="submission" date="2007-04" db="EMBL/GenBank/DDBJ databases">
        <title>Annotation of Pediculus humanus corporis strain USDA.</title>
        <authorList>
            <person name="Kirkness E."/>
            <person name="Hannick L."/>
            <person name="Hass B."/>
            <person name="Bruggner R."/>
            <person name="Lawson D."/>
            <person name="Bidwell S."/>
            <person name="Joardar V."/>
            <person name="Caler E."/>
            <person name="Walenz B."/>
            <person name="Inman J."/>
            <person name="Schobel S."/>
            <person name="Galinsky K."/>
            <person name="Amedeo P."/>
            <person name="Strausberg R."/>
        </authorList>
    </citation>
    <scope>NUCLEOTIDE SEQUENCE</scope>
    <source>
        <strain evidence="11">USDA</strain>
    </source>
</reference>
<evidence type="ECO:0000313" key="11">
    <source>
        <dbReference type="EMBL" id="EEB17079.1"/>
    </source>
</evidence>
<reference evidence="12" key="3">
    <citation type="submission" date="2021-02" db="UniProtKB">
        <authorList>
            <consortium name="EnsemblMetazoa"/>
        </authorList>
    </citation>
    <scope>IDENTIFICATION</scope>
    <source>
        <strain evidence="12">USDA</strain>
    </source>
</reference>
<evidence type="ECO:0000256" key="3">
    <source>
        <dbReference type="ARBA" id="ARBA00008318"/>
    </source>
</evidence>
<evidence type="ECO:0000256" key="7">
    <source>
        <dbReference type="SAM" id="Coils"/>
    </source>
</evidence>
<dbReference type="GeneID" id="8230513"/>
<sequence length="1024" mass="116648">MKTRFSTFDIVCSVAEFQKYIGLRVNQVYDIDHKTYLIRLQKTDEKVVILLESGTRIHTTDFEWPKNVAPSGFCMKLRKHLRNKRLESLKQLGFDRIVHLQFGTGDAAYHVFLELYDKGNIVLTDCDLIILNILRPHTEGDKIRFAVREKYPINRARDVCNFPTEEQIKNIFASAKSNDNLKKILNFNLDYGPALIEHVLLGVDLRGTEKIGQGFDLQNNLSKIINALKEAQDIVENASLSVSKGYIIQKVEKRPTESGMSDFHVNTEFHPFLFRQHVKNPFNECETFLKAVDSFFSSLESQKIDMKAINQEKEALKKIENVRRDHNQRLQQLFETQELDRIKAELITTNLTLVDQAVLAIRTAIANQISWPDIDILVKEGKNAGDPVASSIKKLKLDINHITLQLSDPYRSDSSSSEEEEEEETNDDKPIKIKVPKIIDVDIDLDLTAFANARKYYDMKRSAAKKQQKTIESQDKALKSAEKKTKQALKEMKTIVNITKVRKTFWFEKFFWFISSENYLVIAGRDMMQNELLVKRYMKSGDLYVHADIHGASSVIIKNPSNEPVPPKTLNEAGVMAISYSQAWEAKVVTSAWWVHNTQVSKTAPTGEYLGTGSFMIRGKKNYLPPANLIMGFSFLFKLDDNSLSRHKDDRKVRSLEEDGKMTTTTTTTMSSGTVEDEEEIVLSDGEDDDDDDDDEEENGKNKNHDLSAIPEEEEEGGEQGEENFFPDTEIKIYSSSSSSSRGKEKEKISKEDDVDNDKNEDELIVYLGDEKPVVLKKKNEKKKTKENSHNDKSKNNKIKDGGDGREMVKNEKQKESSKNGNNKEDEKVIKKGRKGKLKKIKEKYKDQDEEDRQLTLEILQNVQKKTLKKEKANNKKASINHGEKNNASSGRKKNEEGKILQKTVENPDNVDVDSDDESQEPLANTDVEMLTSLTGTPLVEDELIFAVPVVAPYNTLQNYKFKVKMTPGTGKRGKAARTAVTMFLKDKNCTQREKDLLKSVKDENLARNLPGKVKISAPHLHKK</sequence>
<proteinExistence type="inferred from homology"/>
<evidence type="ECO:0000256" key="2">
    <source>
        <dbReference type="ARBA" id="ARBA00004496"/>
    </source>
</evidence>
<dbReference type="STRING" id="121224.E0VUM3"/>
<dbReference type="GO" id="GO:1990112">
    <property type="term" value="C:RQC complex"/>
    <property type="evidence" value="ECO:0007669"/>
    <property type="project" value="TreeGrafter"/>
</dbReference>
<dbReference type="OrthoDB" id="207084at2759"/>
<dbReference type="GO" id="GO:0043023">
    <property type="term" value="F:ribosomal large subunit binding"/>
    <property type="evidence" value="ECO:0007669"/>
    <property type="project" value="TreeGrafter"/>
</dbReference>
<dbReference type="PANTHER" id="PTHR15239:SF6">
    <property type="entry name" value="RIBOSOME QUALITY CONTROL COMPLEX SUBUNIT NEMF"/>
    <property type="match status" value="1"/>
</dbReference>
<accession>E0VUM3</accession>
<feature type="region of interest" description="Disordered" evidence="8">
    <location>
        <begin position="408"/>
        <end position="429"/>
    </location>
</feature>
<comment type="similarity">
    <text evidence="3">Belongs to the NEMF family.</text>
</comment>
<dbReference type="Proteomes" id="UP000009046">
    <property type="component" value="Unassembled WGS sequence"/>
</dbReference>
<feature type="compositionally biased region" description="Acidic residues" evidence="8">
    <location>
        <begin position="711"/>
        <end position="722"/>
    </location>
</feature>
<organism>
    <name type="scientific">Pediculus humanus subsp. corporis</name>
    <name type="common">Body louse</name>
    <dbReference type="NCBI Taxonomy" id="121224"/>
    <lineage>
        <taxon>Eukaryota</taxon>
        <taxon>Metazoa</taxon>
        <taxon>Ecdysozoa</taxon>
        <taxon>Arthropoda</taxon>
        <taxon>Hexapoda</taxon>
        <taxon>Insecta</taxon>
        <taxon>Pterygota</taxon>
        <taxon>Neoptera</taxon>
        <taxon>Paraneoptera</taxon>
        <taxon>Psocodea</taxon>
        <taxon>Troctomorpha</taxon>
        <taxon>Phthiraptera</taxon>
        <taxon>Anoplura</taxon>
        <taxon>Pediculidae</taxon>
        <taxon>Pediculus</taxon>
    </lineage>
</organism>
<evidence type="ECO:0000256" key="5">
    <source>
        <dbReference type="ARBA" id="ARBA00023054"/>
    </source>
</evidence>
<evidence type="ECO:0000256" key="8">
    <source>
        <dbReference type="SAM" id="MobiDB-lite"/>
    </source>
</evidence>
<dbReference type="GO" id="GO:0000049">
    <property type="term" value="F:tRNA binding"/>
    <property type="evidence" value="ECO:0007669"/>
    <property type="project" value="TreeGrafter"/>
</dbReference>
<dbReference type="VEuPathDB" id="VectorBase:PHUM452400"/>
<feature type="compositionally biased region" description="Acidic residues" evidence="8">
    <location>
        <begin position="675"/>
        <end position="698"/>
    </location>
</feature>
<keyword evidence="6" id="KW-0539">Nucleus</keyword>
<comment type="subcellular location">
    <subcellularLocation>
        <location evidence="2">Cytoplasm</location>
    </subcellularLocation>
    <subcellularLocation>
        <location evidence="1">Nucleus</location>
    </subcellularLocation>
</comment>
<dbReference type="InterPro" id="IPR008532">
    <property type="entry name" value="NFACT_RNA-bd"/>
</dbReference>
<dbReference type="PANTHER" id="PTHR15239">
    <property type="entry name" value="NUCLEAR EXPORT MEDIATOR FACTOR NEMF"/>
    <property type="match status" value="1"/>
</dbReference>
<feature type="compositionally biased region" description="Basic residues" evidence="8">
    <location>
        <begin position="831"/>
        <end position="843"/>
    </location>
</feature>
<dbReference type="KEGG" id="phu:Phum_PHUM452400"/>
<feature type="compositionally biased region" description="Acidic residues" evidence="8">
    <location>
        <begin position="753"/>
        <end position="764"/>
    </location>
</feature>
<dbReference type="Pfam" id="PF05670">
    <property type="entry name" value="NFACT-R_1"/>
    <property type="match status" value="1"/>
</dbReference>
<dbReference type="HOGENOM" id="CLU_003612_1_0_1"/>
<feature type="compositionally biased region" description="Basic and acidic residues" evidence="8">
    <location>
        <begin position="647"/>
        <end position="661"/>
    </location>
</feature>
<keyword evidence="4" id="KW-0963">Cytoplasm</keyword>